<dbReference type="Proteomes" id="UP001597403">
    <property type="component" value="Unassembled WGS sequence"/>
</dbReference>
<dbReference type="RefSeq" id="WP_204825831.1">
    <property type="nucleotide sequence ID" value="NZ_JBHUGF010000011.1"/>
</dbReference>
<name>A0ABW4UYN6_9BACL</name>
<accession>A0ABW4UYN6</accession>
<proteinExistence type="predicted"/>
<gene>
    <name evidence="1" type="ORF">ACFSGI_19240</name>
</gene>
<dbReference type="EMBL" id="JBHUGF010000011">
    <property type="protein sequence ID" value="MFD1992105.1"/>
    <property type="molecule type" value="Genomic_DNA"/>
</dbReference>
<evidence type="ECO:0000313" key="1">
    <source>
        <dbReference type="EMBL" id="MFD1992105.1"/>
    </source>
</evidence>
<evidence type="ECO:0000313" key="2">
    <source>
        <dbReference type="Proteomes" id="UP001597403"/>
    </source>
</evidence>
<reference evidence="2" key="1">
    <citation type="journal article" date="2019" name="Int. J. Syst. Evol. Microbiol.">
        <title>The Global Catalogue of Microorganisms (GCM) 10K type strain sequencing project: providing services to taxonomists for standard genome sequencing and annotation.</title>
        <authorList>
            <consortium name="The Broad Institute Genomics Platform"/>
            <consortium name="The Broad Institute Genome Sequencing Center for Infectious Disease"/>
            <person name="Wu L."/>
            <person name="Ma J."/>
        </authorList>
    </citation>
    <scope>NUCLEOTIDE SEQUENCE [LARGE SCALE GENOMIC DNA]</scope>
    <source>
        <strain evidence="2">CGMCC 1.15067</strain>
    </source>
</reference>
<keyword evidence="2" id="KW-1185">Reference proteome</keyword>
<sequence length="85" mass="9760">MAMNKVFAKDKETGEKAYKEVTALHHNEKDTTYKLSVGNQLVQSNGNHLKIYNIKIVHHDEKVFYNKKPKPISLKMLKVAIILVP</sequence>
<organism evidence="1 2">
    <name type="scientific">Paenibacillus nicotianae</name>
    <dbReference type="NCBI Taxonomy" id="1526551"/>
    <lineage>
        <taxon>Bacteria</taxon>
        <taxon>Bacillati</taxon>
        <taxon>Bacillota</taxon>
        <taxon>Bacilli</taxon>
        <taxon>Bacillales</taxon>
        <taxon>Paenibacillaceae</taxon>
        <taxon>Paenibacillus</taxon>
    </lineage>
</organism>
<comment type="caution">
    <text evidence="1">The sequence shown here is derived from an EMBL/GenBank/DDBJ whole genome shotgun (WGS) entry which is preliminary data.</text>
</comment>
<protein>
    <submittedName>
        <fullName evidence="1">Uncharacterized protein</fullName>
    </submittedName>
</protein>